<proteinExistence type="predicted"/>
<accession>A0ACA9KZN2</accession>
<protein>
    <submittedName>
        <fullName evidence="1">14705_t:CDS:1</fullName>
    </submittedName>
</protein>
<dbReference type="EMBL" id="CAJVPU010002255">
    <property type="protein sequence ID" value="CAG8497835.1"/>
    <property type="molecule type" value="Genomic_DNA"/>
</dbReference>
<evidence type="ECO:0000313" key="2">
    <source>
        <dbReference type="Proteomes" id="UP000789702"/>
    </source>
</evidence>
<organism evidence="1 2">
    <name type="scientific">Dentiscutata heterogama</name>
    <dbReference type="NCBI Taxonomy" id="1316150"/>
    <lineage>
        <taxon>Eukaryota</taxon>
        <taxon>Fungi</taxon>
        <taxon>Fungi incertae sedis</taxon>
        <taxon>Mucoromycota</taxon>
        <taxon>Glomeromycotina</taxon>
        <taxon>Glomeromycetes</taxon>
        <taxon>Diversisporales</taxon>
        <taxon>Gigasporaceae</taxon>
        <taxon>Dentiscutata</taxon>
    </lineage>
</organism>
<keyword evidence="2" id="KW-1185">Reference proteome</keyword>
<dbReference type="Proteomes" id="UP000789702">
    <property type="component" value="Unassembled WGS sequence"/>
</dbReference>
<evidence type="ECO:0000313" key="1">
    <source>
        <dbReference type="EMBL" id="CAG8497835.1"/>
    </source>
</evidence>
<comment type="caution">
    <text evidence="1">The sequence shown here is derived from an EMBL/GenBank/DDBJ whole genome shotgun (WGS) entry which is preliminary data.</text>
</comment>
<sequence length="714" mass="84288">MIKECEDPVLLNSEMFNEIYRIVIISVILQKQAWEIFFTENNISDENLKIAWKYKSGLSVDEAKACVKNGWIINDEIKIVNKKLNYRKFLNINVVKINKEIFDKASDIYDEILDPNKKTFISLPENFKKEDIEKLDNNLLPVGLKTNDLFKAIEAKRSFFYYILNNQTNEFENDGLFQEEIDMCVKSIKEKNDWVFNSWNKKCTAEFLNKFLSDFLKHPGDENLVEKDLKKWLTGEEIDPSSNVTKPLRGYTIDTKPSIKFKVAKIVKKEPDKTPGNFLKERLIRIISEENAEKIKTEYNKKYVKSREKFDILPDDWLTEQLANINKLNYSKEEYNDKNEFIDYFVRYEFDENHDDTFKSILGKNYSFTGERGYEKMSGQEIEKEELNLGRNMSAAYKLPYIFSLIDFDPELLLKKEENFSWLKHYYPELKDEHVKNLNESFKTDFFKIENDTVKRTIRDPKDSKKKITVEETNYVVDNDGLDVLPIPTRLGKTTKLVKCLLSYIFKVNGWLTRPDYKCIIHGKEGHSYFAVKGDLASWIDRNNNEKKCLSEAEGKSTLSILELYELIRYIACEKVKMQEYSKEETQKLKDLPKNYWDEYGFDKIKEKLIDKENTMIIIDEAHDKSVKNTAYQHISPLLIRMDYKVLLISATFKEKDFSISITKPRKVMSLTKFGNQVKWKEEKHLIYFAITKDIYRRTVTGEIDYNNKILILG</sequence>
<name>A0ACA9KZN2_9GLOM</name>
<gene>
    <name evidence="1" type="ORF">DHETER_LOCUS2867</name>
</gene>
<reference evidence="1" key="1">
    <citation type="submission" date="2021-06" db="EMBL/GenBank/DDBJ databases">
        <authorList>
            <person name="Kallberg Y."/>
            <person name="Tangrot J."/>
            <person name="Rosling A."/>
        </authorList>
    </citation>
    <scope>NUCLEOTIDE SEQUENCE</scope>
    <source>
        <strain evidence="1">IL203A</strain>
    </source>
</reference>